<dbReference type="Pfam" id="PF07963">
    <property type="entry name" value="N_methyl"/>
    <property type="match status" value="1"/>
</dbReference>
<reference evidence="3 4" key="1">
    <citation type="submission" date="2019-02" db="EMBL/GenBank/DDBJ databases">
        <title>Deep-cultivation of Planctomycetes and their phenomic and genomic characterization uncovers novel biology.</title>
        <authorList>
            <person name="Wiegand S."/>
            <person name="Jogler M."/>
            <person name="Boedeker C."/>
            <person name="Pinto D."/>
            <person name="Vollmers J."/>
            <person name="Rivas-Marin E."/>
            <person name="Kohn T."/>
            <person name="Peeters S.H."/>
            <person name="Heuer A."/>
            <person name="Rast P."/>
            <person name="Oberbeckmann S."/>
            <person name="Bunk B."/>
            <person name="Jeske O."/>
            <person name="Meyerdierks A."/>
            <person name="Storesund J.E."/>
            <person name="Kallscheuer N."/>
            <person name="Luecker S."/>
            <person name="Lage O.M."/>
            <person name="Pohl T."/>
            <person name="Merkel B.J."/>
            <person name="Hornburger P."/>
            <person name="Mueller R.-W."/>
            <person name="Bruemmer F."/>
            <person name="Labrenz M."/>
            <person name="Spormann A.M."/>
            <person name="Op den Camp H."/>
            <person name="Overmann J."/>
            <person name="Amann R."/>
            <person name="Jetten M.S.M."/>
            <person name="Mascher T."/>
            <person name="Medema M.H."/>
            <person name="Devos D.P."/>
            <person name="Kaster A.-K."/>
            <person name="Ovreas L."/>
            <person name="Rohde M."/>
            <person name="Galperin M.Y."/>
            <person name="Jogler C."/>
        </authorList>
    </citation>
    <scope>NUCLEOTIDE SEQUENCE [LARGE SCALE GENOMIC DNA]</scope>
    <source>
        <strain evidence="3 4">Poly30</strain>
    </source>
</reference>
<dbReference type="RefSeq" id="WP_145201543.1">
    <property type="nucleotide sequence ID" value="NZ_CP036434.1"/>
</dbReference>
<dbReference type="Proteomes" id="UP000320390">
    <property type="component" value="Chromosome"/>
</dbReference>
<name>A0A518EWX8_9BACT</name>
<keyword evidence="2" id="KW-0472">Membrane</keyword>
<evidence type="ECO:0000256" key="1">
    <source>
        <dbReference type="SAM" id="MobiDB-lite"/>
    </source>
</evidence>
<keyword evidence="2" id="KW-0812">Transmembrane</keyword>
<proteinExistence type="predicted"/>
<accession>A0A518EWX8</accession>
<evidence type="ECO:0000313" key="3">
    <source>
        <dbReference type="EMBL" id="QDV08596.1"/>
    </source>
</evidence>
<feature type="transmembrane region" description="Helical" evidence="2">
    <location>
        <begin position="21"/>
        <end position="40"/>
    </location>
</feature>
<evidence type="ECO:0000313" key="4">
    <source>
        <dbReference type="Proteomes" id="UP000320390"/>
    </source>
</evidence>
<feature type="region of interest" description="Disordered" evidence="1">
    <location>
        <begin position="134"/>
        <end position="158"/>
    </location>
</feature>
<dbReference type="EMBL" id="CP036434">
    <property type="protein sequence ID" value="QDV08596.1"/>
    <property type="molecule type" value="Genomic_DNA"/>
</dbReference>
<dbReference type="NCBIfam" id="TIGR02532">
    <property type="entry name" value="IV_pilin_GFxxxE"/>
    <property type="match status" value="1"/>
</dbReference>
<sequence>MKRSIQGSRRLAPGKRGGFTLLEMVISVTVIAVLAKMLILSSEASSTMTSVGNMEARMIRASEKAMDRIAWDLRMSGAQTLNGREYPYVFDNGAAADGFEAYAYVPAPMAAQPGEADFGIMRSIVLCMPSDLDGDGRPEIDADGDGVPELDGNGDGTPSDDPVDIAAWNPAEAMVHPESRLVWDFSDVAYKVRVGPTGENELVRLVSNGAEGTEVLARGVERIQFDTPASAGFTIPTGSIRVRLFFRVADEEGHIYRSRREVIVRPRNS</sequence>
<protein>
    <recommendedName>
        <fullName evidence="5">Prepilin-type N-terminal cleavage/methylation domain-containing protein</fullName>
    </recommendedName>
</protein>
<dbReference type="AlphaFoldDB" id="A0A518EWX8"/>
<evidence type="ECO:0008006" key="5">
    <source>
        <dbReference type="Google" id="ProtNLM"/>
    </source>
</evidence>
<evidence type="ECO:0000256" key="2">
    <source>
        <dbReference type="SAM" id="Phobius"/>
    </source>
</evidence>
<keyword evidence="2" id="KW-1133">Transmembrane helix</keyword>
<keyword evidence="4" id="KW-1185">Reference proteome</keyword>
<organism evidence="3 4">
    <name type="scientific">Saltatorellus ferox</name>
    <dbReference type="NCBI Taxonomy" id="2528018"/>
    <lineage>
        <taxon>Bacteria</taxon>
        <taxon>Pseudomonadati</taxon>
        <taxon>Planctomycetota</taxon>
        <taxon>Planctomycetia</taxon>
        <taxon>Planctomycetia incertae sedis</taxon>
        <taxon>Saltatorellus</taxon>
    </lineage>
</organism>
<dbReference type="InterPro" id="IPR012902">
    <property type="entry name" value="N_methyl_site"/>
</dbReference>
<gene>
    <name evidence="3" type="ORF">Poly30_41490</name>
</gene>